<sequence length="119" mass="13627">MIEDLHEVLNVGKDGPIDLEQGQVLIETGFGKTLVQIAINADMFQDLLLRSIVQNYISFRLVEQTPFKSVDTNVQDNEEITTLYDQTLGIRPKLIVLIRIYFQKKGIVQSLVFPDWLGY</sequence>
<evidence type="ECO:0000313" key="2">
    <source>
        <dbReference type="Proteomes" id="UP000244722"/>
    </source>
</evidence>
<dbReference type="OrthoDB" id="5418659at2759"/>
<name>A0A2T6ZU59_TUBBO</name>
<keyword evidence="2" id="KW-1185">Reference proteome</keyword>
<comment type="caution">
    <text evidence="1">The sequence shown here is derived from an EMBL/GenBank/DDBJ whole genome shotgun (WGS) entry which is preliminary data.</text>
</comment>
<dbReference type="Gene3D" id="1.20.5.1940">
    <property type="match status" value="1"/>
</dbReference>
<dbReference type="EMBL" id="NESQ01000101">
    <property type="protein sequence ID" value="PUU79027.1"/>
    <property type="molecule type" value="Genomic_DNA"/>
</dbReference>
<reference evidence="1 2" key="1">
    <citation type="submission" date="2017-04" db="EMBL/GenBank/DDBJ databases">
        <title>Draft genome sequence of Tuber borchii Vittad., a whitish edible truffle.</title>
        <authorList>
            <consortium name="DOE Joint Genome Institute"/>
            <person name="Murat C."/>
            <person name="Kuo A."/>
            <person name="Barry K.W."/>
            <person name="Clum A."/>
            <person name="Dockter R.B."/>
            <person name="Fauchery L."/>
            <person name="Iotti M."/>
            <person name="Kohler A."/>
            <person name="Labutti K."/>
            <person name="Lindquist E.A."/>
            <person name="Lipzen A."/>
            <person name="Ohm R.A."/>
            <person name="Wang M."/>
            <person name="Grigoriev I.V."/>
            <person name="Zambonelli A."/>
            <person name="Martin F.M."/>
        </authorList>
    </citation>
    <scope>NUCLEOTIDE SEQUENCE [LARGE SCALE GENOMIC DNA]</scope>
    <source>
        <strain evidence="1 2">Tbo3840</strain>
    </source>
</reference>
<proteinExistence type="predicted"/>
<dbReference type="AlphaFoldDB" id="A0A2T6ZU59"/>
<dbReference type="Proteomes" id="UP000244722">
    <property type="component" value="Unassembled WGS sequence"/>
</dbReference>
<evidence type="ECO:0000313" key="1">
    <source>
        <dbReference type="EMBL" id="PUU79027.1"/>
    </source>
</evidence>
<organism evidence="1 2">
    <name type="scientific">Tuber borchii</name>
    <name type="common">White truffle</name>
    <dbReference type="NCBI Taxonomy" id="42251"/>
    <lineage>
        <taxon>Eukaryota</taxon>
        <taxon>Fungi</taxon>
        <taxon>Dikarya</taxon>
        <taxon>Ascomycota</taxon>
        <taxon>Pezizomycotina</taxon>
        <taxon>Pezizomycetes</taxon>
        <taxon>Pezizales</taxon>
        <taxon>Tuberaceae</taxon>
        <taxon>Tuber</taxon>
    </lineage>
</organism>
<protein>
    <submittedName>
        <fullName evidence="1">Uncharacterized protein</fullName>
    </submittedName>
</protein>
<accession>A0A2T6ZU59</accession>
<gene>
    <name evidence="1" type="ORF">B9Z19DRAFT_1125751</name>
</gene>